<evidence type="ECO:0000313" key="4">
    <source>
        <dbReference type="Proteomes" id="UP000515135"/>
    </source>
</evidence>
<gene>
    <name evidence="5" type="primary">LOC109461742</name>
</gene>
<dbReference type="GeneID" id="109461742"/>
<evidence type="ECO:0000256" key="2">
    <source>
        <dbReference type="SAM" id="MobiDB-lite"/>
    </source>
</evidence>
<reference evidence="5" key="1">
    <citation type="submission" date="2025-08" db="UniProtKB">
        <authorList>
            <consortium name="RefSeq"/>
        </authorList>
    </citation>
    <scope>IDENTIFICATION</scope>
    <source>
        <tissue evidence="5">Gonad</tissue>
    </source>
</reference>
<evidence type="ECO:0000259" key="3">
    <source>
        <dbReference type="PROSITE" id="PS50041"/>
    </source>
</evidence>
<dbReference type="InterPro" id="IPR018378">
    <property type="entry name" value="C-type_lectin_CS"/>
</dbReference>
<keyword evidence="1" id="KW-1015">Disulfide bond</keyword>
<dbReference type="InterPro" id="IPR016186">
    <property type="entry name" value="C-type_lectin-like/link_sf"/>
</dbReference>
<name>A0A6P4Y4S5_BRABE</name>
<dbReference type="KEGG" id="bbel:109461742"/>
<dbReference type="OrthoDB" id="8066719at2759"/>
<feature type="domain" description="C-type lectin" evidence="3">
    <location>
        <begin position="168"/>
        <end position="289"/>
    </location>
</feature>
<evidence type="ECO:0000256" key="1">
    <source>
        <dbReference type="ARBA" id="ARBA00023157"/>
    </source>
</evidence>
<dbReference type="PANTHER" id="PTHR22801">
    <property type="entry name" value="LITHOSTATHINE"/>
    <property type="match status" value="1"/>
</dbReference>
<feature type="compositionally biased region" description="Low complexity" evidence="2">
    <location>
        <begin position="44"/>
        <end position="54"/>
    </location>
</feature>
<dbReference type="Gene3D" id="3.10.100.10">
    <property type="entry name" value="Mannose-Binding Protein A, subunit A"/>
    <property type="match status" value="1"/>
</dbReference>
<evidence type="ECO:0000313" key="5">
    <source>
        <dbReference type="RefSeq" id="XP_019613692.1"/>
    </source>
</evidence>
<dbReference type="AlphaFoldDB" id="A0A6P4Y4S5"/>
<dbReference type="SMART" id="SM00034">
    <property type="entry name" value="CLECT"/>
    <property type="match status" value="1"/>
</dbReference>
<dbReference type="PANTHER" id="PTHR22801:SF63">
    <property type="entry name" value="C-TYPE LECTIN DOMAIN-CONTAINING PROTEIN"/>
    <property type="match status" value="1"/>
</dbReference>
<dbReference type="Pfam" id="PF00059">
    <property type="entry name" value="Lectin_C"/>
    <property type="match status" value="1"/>
</dbReference>
<organism evidence="4 5">
    <name type="scientific">Branchiostoma belcheri</name>
    <name type="common">Amphioxus</name>
    <dbReference type="NCBI Taxonomy" id="7741"/>
    <lineage>
        <taxon>Eukaryota</taxon>
        <taxon>Metazoa</taxon>
        <taxon>Chordata</taxon>
        <taxon>Cephalochordata</taxon>
        <taxon>Leptocardii</taxon>
        <taxon>Amphioxiformes</taxon>
        <taxon>Branchiostomatidae</taxon>
        <taxon>Branchiostoma</taxon>
    </lineage>
</organism>
<feature type="region of interest" description="Disordered" evidence="2">
    <location>
        <begin position="1"/>
        <end position="141"/>
    </location>
</feature>
<accession>A0A6P4Y4S5</accession>
<dbReference type="SUPFAM" id="SSF56436">
    <property type="entry name" value="C-type lectin-like"/>
    <property type="match status" value="1"/>
</dbReference>
<dbReference type="PROSITE" id="PS50041">
    <property type="entry name" value="C_TYPE_LECTIN_2"/>
    <property type="match status" value="1"/>
</dbReference>
<keyword evidence="4" id="KW-1185">Reference proteome</keyword>
<dbReference type="PROSITE" id="PS00615">
    <property type="entry name" value="C_TYPE_LECTIN_1"/>
    <property type="match status" value="1"/>
</dbReference>
<proteinExistence type="predicted"/>
<sequence length="292" mass="29447">MGPVGPVSSGPPGPPGEKGAMGPGGPRSAGPSGPPGPPGEKGARGPVGPRSAGPSGPPGPPGEKGAMGPTGPRSAGPSGPPGPPGEKGARGPVGPRCVGPPGPPGQKGAMGPDGLWSVGPAGPPGEKGASGPIGRPGQKGGIGPIGPPCLVGSTAFVAACPKRSYQQWRGICYKAFDTQKNFRDASATCRQDGGTLAMPRDAETNAFLMSLIKTTSGIDGGFWLGLTDERKEGVFEWVDGTPLGAYTQWGPGEPPKNHMYAELEDCVYMTKSGKWADIRCIYLAYFMCQVIP</sequence>
<dbReference type="Proteomes" id="UP000515135">
    <property type="component" value="Unplaced"/>
</dbReference>
<dbReference type="InterPro" id="IPR001304">
    <property type="entry name" value="C-type_lectin-like"/>
</dbReference>
<dbReference type="CDD" id="cd00037">
    <property type="entry name" value="CLECT"/>
    <property type="match status" value="1"/>
</dbReference>
<dbReference type="InterPro" id="IPR050801">
    <property type="entry name" value="Ca-Dep_Lectins_ImmuneDev"/>
</dbReference>
<dbReference type="InterPro" id="IPR016187">
    <property type="entry name" value="CTDL_fold"/>
</dbReference>
<feature type="non-terminal residue" evidence="5">
    <location>
        <position position="292"/>
    </location>
</feature>
<dbReference type="RefSeq" id="XP_019613692.1">
    <property type="nucleotide sequence ID" value="XM_019758133.1"/>
</dbReference>
<protein>
    <submittedName>
        <fullName evidence="5">Collectin-12-like</fullName>
    </submittedName>
</protein>